<dbReference type="EMBL" id="KU133477">
    <property type="protein sequence ID" value="ANG08550.1"/>
    <property type="molecule type" value="Genomic_DNA"/>
</dbReference>
<dbReference type="PROSITE" id="PS51257">
    <property type="entry name" value="PROKAR_LIPOPROTEIN"/>
    <property type="match status" value="1"/>
</dbReference>
<sequence length="118" mass="12782">MLRMVWFFSRSAFSLAAMLSCTYSLAMHFHSGNTVVFSSGRMVTLQPRLCSVITSIEVAISPRSGSLVQHRRPPLREQNGGRTSSISSSGGSASMVKTAGRRSGSKYPRGPPAFILRS</sequence>
<organism evidence="2 3">
    <name type="scientific">Equine adenovirus A serotype 1</name>
    <name type="common">EAdV-1</name>
    <name type="synonym">Equine adenovirus 1</name>
    <dbReference type="NCBI Taxonomy" id="46916"/>
    <lineage>
        <taxon>Viruses</taxon>
        <taxon>Varidnaviria</taxon>
        <taxon>Bamfordvirae</taxon>
        <taxon>Preplasmiviricota</taxon>
        <taxon>Polisuviricotina</taxon>
        <taxon>Pharingeaviricetes</taxon>
        <taxon>Rowavirales</taxon>
        <taxon>Adenoviridae</taxon>
        <taxon>Mastadenovirus</taxon>
        <taxon>Mastadenovirus equi</taxon>
        <taxon>Equine mastadenovirus A</taxon>
    </lineage>
</organism>
<name>A0A1B0XB98_ADEE1</name>
<evidence type="ECO:0000256" key="1">
    <source>
        <dbReference type="SAM" id="MobiDB-lite"/>
    </source>
</evidence>
<evidence type="ECO:0000313" key="3">
    <source>
        <dbReference type="Proteomes" id="UP000138550"/>
    </source>
</evidence>
<evidence type="ECO:0000313" key="2">
    <source>
        <dbReference type="EMBL" id="ANG08550.1"/>
    </source>
</evidence>
<accession>A0A1B0XB98</accession>
<protein>
    <submittedName>
        <fullName evidence="2">Uncharacterized protein</fullName>
    </submittedName>
</protein>
<proteinExistence type="predicted"/>
<dbReference type="InterPro" id="IPR035153">
    <property type="entry name" value="DUF5473"/>
</dbReference>
<organismHost>
    <name type="scientific">Equus caballus</name>
    <name type="common">Horse</name>
    <dbReference type="NCBI Taxonomy" id="9796"/>
</organismHost>
<reference evidence="2 3" key="1">
    <citation type="submission" date="2015-11" db="EMBL/GenBank/DDBJ databases">
        <title>Next-gen sequencing and molecular characterization of equine adenovirus serotype 1 isolated from healthy equines in India.</title>
        <authorList>
            <person name="Appaiahgari M.B."/>
            <person name="Gulati B.R."/>
            <person name="Singh A."/>
            <person name="Kathaperumal K."/>
            <person name="Vrati S."/>
        </authorList>
    </citation>
    <scope>NUCLEOTIDE SEQUENCE [LARGE SCALE GENOMIC DNA]</scope>
    <source>
        <strain evidence="2">H9NS</strain>
    </source>
</reference>
<dbReference type="Pfam" id="PF17567">
    <property type="entry name" value="DUF5473"/>
    <property type="match status" value="1"/>
</dbReference>
<dbReference type="Proteomes" id="UP000138550">
    <property type="component" value="Segment"/>
</dbReference>
<feature type="region of interest" description="Disordered" evidence="1">
    <location>
        <begin position="63"/>
        <end position="118"/>
    </location>
</feature>
<gene>
    <name evidence="2" type="primary">12.8 kDa</name>
</gene>
<feature type="compositionally biased region" description="Low complexity" evidence="1">
    <location>
        <begin position="80"/>
        <end position="94"/>
    </location>
</feature>